<dbReference type="AlphaFoldDB" id="A0A6C0F3P9"/>
<protein>
    <submittedName>
        <fullName evidence="1">Uncharacterized protein</fullName>
    </submittedName>
</protein>
<reference evidence="1" key="1">
    <citation type="journal article" date="2020" name="Nature">
        <title>Giant virus diversity and host interactions through global metagenomics.</title>
        <authorList>
            <person name="Schulz F."/>
            <person name="Roux S."/>
            <person name="Paez-Espino D."/>
            <person name="Jungbluth S."/>
            <person name="Walsh D.A."/>
            <person name="Denef V.J."/>
            <person name="McMahon K.D."/>
            <person name="Konstantinidis K.T."/>
            <person name="Eloe-Fadrosh E.A."/>
            <person name="Kyrpides N.C."/>
            <person name="Woyke T."/>
        </authorList>
    </citation>
    <scope>NUCLEOTIDE SEQUENCE</scope>
    <source>
        <strain evidence="1">GVMAG-M-3300009182-46</strain>
    </source>
</reference>
<sequence>MAATTISVSQKRSQCSDGSLLLDVQYSNLIGDPTQVLAGDFQTVTGATMYYTACDSTGKVPLNAQVDSFQLTEEFCGGDIFIGKAVSTNGVVTRSGVELINISDAWPKMAKDVLYKCSMMFYIDYGSAPSTSSRETSIKSSTDFYVMGNAVDMPKLSQATNPANDTTNVYFTIDWGKKLLAQKTLIVKELTADAALLGTPIDFVKNSNYDNSENGTQNIVLCADFPAGVTATVSNSLIGYDRDRTYCYVKHTSLQSGKTYSITAALVQRGLVQSTSTPPIIFGYSPGQGASPTVQYIYCDANKSELTVYYSKPSDADNRKSYANSDIPAGSILKEYVLTTGSGTSFLSDGTRLSSGVKTTENLLVNATFSLSEALPAKSILYTSTGVLSFKNDSAVAAPSGSIDVAGLFSFTLPSLDFPSTRDSLYFGLTAKYTNATAASGKKPTLSTEWSKTNAYSTPISFVVRPVIVSGTLKSSTPTSTLATPIDGASNIFQGSYKLAFTGKSGSSNLIDGSGGVSNVPSDRTVLKWAYYDDYNASLNSTSQTSVTWGTISNGAVTTTGLTQSISFSGNYNIDLQPQSAWESGRYITIQLSFGTTGNYSTPEYVTLFYQGVPTLAQNTAVTVNYSAQYKKYFLQMTPAISSFGLGTTSHDLNLSLTSAKTTQTSVKTAISTINTESTSKPSTYSTPLPGWVSTFDSQWTTINAGIPNGSDERSTILYSCFVLAASAAHLLSASDSTINTFTQLNSSMVALINTLTPQQLLDTDLKASLTAARDAYNVSNLASYKLALLMFVYYSIVSFNKCNSTYFTKYVDNAVTNWTTKYNRAVALETVLDANIILNYTVNGEADSKTVKVKYNELESLFNGNYALQPPSGMNWSAGGSISTGGRILANCKVNTYEPSQYSDVANQEDLISPYVSDNTTAIASATITTVINSASIPAVSNLSPPVLSVVKTSNNSVKYTFKPDSANNVNTYLVKYSINNSLQPTIHTITNSNTDKWEVTVTSGPGTDPAPTLAGTHSVYDSTSTVDSYKNSATHYIGGAFVLGDLITVSVVAHKNSTTVNGVTTPEDNSDASILNVVPSTQASISSIAISTASVILNETIQNNEATYLDDIITITVNNNGQALKSFNLLNIYEDSNSDTSPVNDPYANVVLNTQKDSNGEYVSNIYTGGLKNIANVIDINTVEFVRISESLDEFTKILSVKAAGSTQRFGARVPTQTVIVVRCSTTSMKQNATTPTSPIITNGLIGIYANLQFSQNTSLSNSAYKLQQK</sequence>
<name>A0A6C0F3P9_9ZZZZ</name>
<evidence type="ECO:0000313" key="1">
    <source>
        <dbReference type="EMBL" id="QHT36317.1"/>
    </source>
</evidence>
<dbReference type="EMBL" id="MN739037">
    <property type="protein sequence ID" value="QHT36317.1"/>
    <property type="molecule type" value="Genomic_DNA"/>
</dbReference>
<accession>A0A6C0F3P9</accession>
<organism evidence="1">
    <name type="scientific">viral metagenome</name>
    <dbReference type="NCBI Taxonomy" id="1070528"/>
    <lineage>
        <taxon>unclassified sequences</taxon>
        <taxon>metagenomes</taxon>
        <taxon>organismal metagenomes</taxon>
    </lineage>
</organism>
<proteinExistence type="predicted"/>